<name>A0A1T4NYH2_9FIRM</name>
<dbReference type="SUPFAM" id="SSF160631">
    <property type="entry name" value="SMI1/KNR4-like"/>
    <property type="match status" value="1"/>
</dbReference>
<dbReference type="Gene3D" id="3.40.1580.10">
    <property type="entry name" value="SMI1/KNR4-like"/>
    <property type="match status" value="1"/>
</dbReference>
<dbReference type="EMBL" id="FUXA01000010">
    <property type="protein sequence ID" value="SJZ84271.1"/>
    <property type="molecule type" value="Genomic_DNA"/>
</dbReference>
<sequence>MGNWGHFEFNVPYNGESIESVNGIELSKQYLEFMREHNGGEGDIGETWLVLFPLEELEEINYDYEIEKYLPGHIIIGSDGGGELYGIDENGRFFNVPVMIEAECVTYFGINIEILPDEINAFWSE</sequence>
<evidence type="ECO:0000313" key="2">
    <source>
        <dbReference type="EMBL" id="SJZ84271.1"/>
    </source>
</evidence>
<feature type="domain" description="Knr4/Smi1-like" evidence="1">
    <location>
        <begin position="17"/>
        <end position="91"/>
    </location>
</feature>
<protein>
    <submittedName>
        <fullName evidence="2">SMI1 / KNR4 family (SUKH-1)</fullName>
    </submittedName>
</protein>
<keyword evidence="3" id="KW-1185">Reference proteome</keyword>
<dbReference type="Pfam" id="PF09346">
    <property type="entry name" value="SMI1_KNR4"/>
    <property type="match status" value="1"/>
</dbReference>
<proteinExistence type="predicted"/>
<organism evidence="2 3">
    <name type="scientific">Eubacterium ruminantium</name>
    <dbReference type="NCBI Taxonomy" id="42322"/>
    <lineage>
        <taxon>Bacteria</taxon>
        <taxon>Bacillati</taxon>
        <taxon>Bacillota</taxon>
        <taxon>Clostridia</taxon>
        <taxon>Eubacteriales</taxon>
        <taxon>Eubacteriaceae</taxon>
        <taxon>Eubacterium</taxon>
    </lineage>
</organism>
<dbReference type="InterPro" id="IPR037883">
    <property type="entry name" value="Knr4/Smi1-like_sf"/>
</dbReference>
<gene>
    <name evidence="2" type="ORF">SAMN02745110_01762</name>
</gene>
<dbReference type="RefSeq" id="WP_078787590.1">
    <property type="nucleotide sequence ID" value="NZ_FMTO01000009.1"/>
</dbReference>
<dbReference type="AlphaFoldDB" id="A0A1T4NYH2"/>
<dbReference type="InterPro" id="IPR018958">
    <property type="entry name" value="Knr4/Smi1-like_dom"/>
</dbReference>
<evidence type="ECO:0000259" key="1">
    <source>
        <dbReference type="Pfam" id="PF09346"/>
    </source>
</evidence>
<dbReference type="Proteomes" id="UP000189857">
    <property type="component" value="Unassembled WGS sequence"/>
</dbReference>
<dbReference type="OrthoDB" id="9795554at2"/>
<evidence type="ECO:0000313" key="3">
    <source>
        <dbReference type="Proteomes" id="UP000189857"/>
    </source>
</evidence>
<reference evidence="2 3" key="1">
    <citation type="submission" date="2017-02" db="EMBL/GenBank/DDBJ databases">
        <authorList>
            <person name="Peterson S.W."/>
        </authorList>
    </citation>
    <scope>NUCLEOTIDE SEQUENCE [LARGE SCALE GENOMIC DNA]</scope>
    <source>
        <strain evidence="2 3">ATCC 17233</strain>
    </source>
</reference>
<accession>A0A1T4NYH2</accession>